<dbReference type="PROSITE" id="PS50943">
    <property type="entry name" value="HTH_CROC1"/>
    <property type="match status" value="1"/>
</dbReference>
<sequence>MNGRRLELARKRAGYSLRGLSDALGGQPSHQAIRKYEKGEMTPGSSVLVALAKALGVSIDFLMSDQVQALEGVEFRKLSSTSAKDRSRVEAEVMDQVDRYLTVEELLELDTAHWTPPIRPVRLNDEGGAEEIADQVRDAWDLGDDPIPNLTELLEERGLKVFLIELPQSVSGLTCWVTRPGDGRQMPVIVVNRNHGLERRRFTLAHELAHRVLNSDAPVNIERAANRFAGAFLVPASHLRHRVSSAQHPGRRQISYGEIVRLKRFYRVSAAALLMRLGQIDVLSGSAVQYAFQTVASTWRKNEPEPLEESAGCIFEEPRRFERLCYWALAEHLIAPTRAAQLLQVPMTTIEAALRGPVKANADRHQ</sequence>
<organism evidence="3 4">
    <name type="scientific">Aliiroseovarius zhejiangensis</name>
    <dbReference type="NCBI Taxonomy" id="1632025"/>
    <lineage>
        <taxon>Bacteria</taxon>
        <taxon>Pseudomonadati</taxon>
        <taxon>Pseudomonadota</taxon>
        <taxon>Alphaproteobacteria</taxon>
        <taxon>Rhodobacterales</taxon>
        <taxon>Paracoccaceae</taxon>
        <taxon>Aliiroseovarius</taxon>
    </lineage>
</organism>
<dbReference type="InterPro" id="IPR010982">
    <property type="entry name" value="Lambda_DNA-bd_dom_sf"/>
</dbReference>
<reference evidence="4" key="1">
    <citation type="journal article" date="2019" name="Int. J. Syst. Evol. Microbiol.">
        <title>The Global Catalogue of Microorganisms (GCM) 10K type strain sequencing project: providing services to taxonomists for standard genome sequencing and annotation.</title>
        <authorList>
            <consortium name="The Broad Institute Genomics Platform"/>
            <consortium name="The Broad Institute Genome Sequencing Center for Infectious Disease"/>
            <person name="Wu L."/>
            <person name="Ma J."/>
        </authorList>
    </citation>
    <scope>NUCLEOTIDE SEQUENCE [LARGE SCALE GENOMIC DNA]</scope>
    <source>
        <strain evidence="4">KCTC 42443</strain>
    </source>
</reference>
<dbReference type="PANTHER" id="PTHR43236:SF1">
    <property type="entry name" value="BLL7220 PROTEIN"/>
    <property type="match status" value="1"/>
</dbReference>
<dbReference type="Pfam" id="PF06114">
    <property type="entry name" value="Peptidase_M78"/>
    <property type="match status" value="1"/>
</dbReference>
<name>A0ABQ3J7Q9_9RHOB</name>
<dbReference type="Pfam" id="PF01381">
    <property type="entry name" value="HTH_3"/>
    <property type="match status" value="1"/>
</dbReference>
<evidence type="ECO:0000256" key="1">
    <source>
        <dbReference type="ARBA" id="ARBA00007227"/>
    </source>
</evidence>
<dbReference type="InterPro" id="IPR001387">
    <property type="entry name" value="Cro/C1-type_HTH"/>
</dbReference>
<dbReference type="SMART" id="SM00530">
    <property type="entry name" value="HTH_XRE"/>
    <property type="match status" value="1"/>
</dbReference>
<evidence type="ECO:0000313" key="4">
    <source>
        <dbReference type="Proteomes" id="UP000609802"/>
    </source>
</evidence>
<dbReference type="RefSeq" id="WP_191286684.1">
    <property type="nucleotide sequence ID" value="NZ_BNCH01000005.1"/>
</dbReference>
<proteinExistence type="inferred from homology"/>
<evidence type="ECO:0000313" key="3">
    <source>
        <dbReference type="EMBL" id="GHF01458.1"/>
    </source>
</evidence>
<dbReference type="CDD" id="cd00093">
    <property type="entry name" value="HTH_XRE"/>
    <property type="match status" value="1"/>
</dbReference>
<dbReference type="InterPro" id="IPR010359">
    <property type="entry name" value="IrrE_HExxH"/>
</dbReference>
<comment type="caution">
    <text evidence="3">The sequence shown here is derived from an EMBL/GenBank/DDBJ whole genome shotgun (WGS) entry which is preliminary data.</text>
</comment>
<dbReference type="Gene3D" id="1.10.10.2910">
    <property type="match status" value="1"/>
</dbReference>
<evidence type="ECO:0000259" key="2">
    <source>
        <dbReference type="PROSITE" id="PS50943"/>
    </source>
</evidence>
<dbReference type="Proteomes" id="UP000609802">
    <property type="component" value="Unassembled WGS sequence"/>
</dbReference>
<dbReference type="EMBL" id="BNCH01000005">
    <property type="protein sequence ID" value="GHF01458.1"/>
    <property type="molecule type" value="Genomic_DNA"/>
</dbReference>
<comment type="similarity">
    <text evidence="1">Belongs to the short-chain fatty acyl-CoA assimilation regulator (ScfR) family.</text>
</comment>
<dbReference type="PANTHER" id="PTHR43236">
    <property type="entry name" value="ANTITOXIN HIGA1"/>
    <property type="match status" value="1"/>
</dbReference>
<feature type="domain" description="HTH cro/C1-type" evidence="2">
    <location>
        <begin position="6"/>
        <end position="62"/>
    </location>
</feature>
<keyword evidence="4" id="KW-1185">Reference proteome</keyword>
<dbReference type="InterPro" id="IPR052345">
    <property type="entry name" value="Rad_response_metalloprotease"/>
</dbReference>
<dbReference type="Gene3D" id="1.10.260.40">
    <property type="entry name" value="lambda repressor-like DNA-binding domains"/>
    <property type="match status" value="1"/>
</dbReference>
<gene>
    <name evidence="3" type="ORF">GCM10016455_23010</name>
</gene>
<dbReference type="SUPFAM" id="SSF47413">
    <property type="entry name" value="lambda repressor-like DNA-binding domains"/>
    <property type="match status" value="1"/>
</dbReference>
<protein>
    <submittedName>
        <fullName evidence="3">Transcriptional regulator</fullName>
    </submittedName>
</protein>
<accession>A0ABQ3J7Q9</accession>